<comment type="caution">
    <text evidence="7">The sequence shown here is derived from an EMBL/GenBank/DDBJ whole genome shotgun (WGS) entry which is preliminary data.</text>
</comment>
<dbReference type="RefSeq" id="WP_141349120.1">
    <property type="nucleotide sequence ID" value="NZ_BJNV01000006.1"/>
</dbReference>
<dbReference type="SUPFAM" id="SSF52091">
    <property type="entry name" value="SpoIIaa-like"/>
    <property type="match status" value="1"/>
</dbReference>
<proteinExistence type="predicted"/>
<evidence type="ECO:0000313" key="8">
    <source>
        <dbReference type="Proteomes" id="UP000318422"/>
    </source>
</evidence>
<name>A0A4Y4CN25_ZOORA</name>
<feature type="transmembrane region" description="Helical" evidence="5">
    <location>
        <begin position="333"/>
        <end position="353"/>
    </location>
</feature>
<dbReference type="CDD" id="cd07042">
    <property type="entry name" value="STAS_SulP_like_sulfate_transporter"/>
    <property type="match status" value="1"/>
</dbReference>
<dbReference type="InterPro" id="IPR011547">
    <property type="entry name" value="SLC26A/SulP_dom"/>
</dbReference>
<feature type="transmembrane region" description="Helical" evidence="5">
    <location>
        <begin position="390"/>
        <end position="423"/>
    </location>
</feature>
<feature type="transmembrane region" description="Helical" evidence="5">
    <location>
        <begin position="81"/>
        <end position="100"/>
    </location>
</feature>
<dbReference type="Pfam" id="PF01740">
    <property type="entry name" value="STAS"/>
    <property type="match status" value="1"/>
</dbReference>
<dbReference type="Proteomes" id="UP000318422">
    <property type="component" value="Unassembled WGS sequence"/>
</dbReference>
<feature type="transmembrane region" description="Helical" evidence="5">
    <location>
        <begin position="360"/>
        <end position="378"/>
    </location>
</feature>
<keyword evidence="2 5" id="KW-0812">Transmembrane</keyword>
<evidence type="ECO:0000256" key="3">
    <source>
        <dbReference type="ARBA" id="ARBA00022989"/>
    </source>
</evidence>
<keyword evidence="3 5" id="KW-1133">Transmembrane helix</keyword>
<dbReference type="InterPro" id="IPR036513">
    <property type="entry name" value="STAS_dom_sf"/>
</dbReference>
<dbReference type="OrthoDB" id="9769739at2"/>
<organism evidence="7 8">
    <name type="scientific">Zoogloea ramigera</name>
    <dbReference type="NCBI Taxonomy" id="350"/>
    <lineage>
        <taxon>Bacteria</taxon>
        <taxon>Pseudomonadati</taxon>
        <taxon>Pseudomonadota</taxon>
        <taxon>Betaproteobacteria</taxon>
        <taxon>Rhodocyclales</taxon>
        <taxon>Zoogloeaceae</taxon>
        <taxon>Zoogloea</taxon>
    </lineage>
</organism>
<dbReference type="AlphaFoldDB" id="A0A4Y4CN25"/>
<dbReference type="Pfam" id="PF00916">
    <property type="entry name" value="Sulfate_transp"/>
    <property type="match status" value="1"/>
</dbReference>
<dbReference type="GO" id="GO:0055085">
    <property type="term" value="P:transmembrane transport"/>
    <property type="evidence" value="ECO:0007669"/>
    <property type="project" value="InterPro"/>
</dbReference>
<feature type="transmembrane region" description="Helical" evidence="5">
    <location>
        <begin position="210"/>
        <end position="228"/>
    </location>
</feature>
<evidence type="ECO:0000256" key="2">
    <source>
        <dbReference type="ARBA" id="ARBA00022692"/>
    </source>
</evidence>
<dbReference type="Gene3D" id="3.30.750.24">
    <property type="entry name" value="STAS domain"/>
    <property type="match status" value="1"/>
</dbReference>
<evidence type="ECO:0000256" key="1">
    <source>
        <dbReference type="ARBA" id="ARBA00004141"/>
    </source>
</evidence>
<feature type="transmembrane region" description="Helical" evidence="5">
    <location>
        <begin position="57"/>
        <end position="74"/>
    </location>
</feature>
<feature type="domain" description="STAS" evidence="6">
    <location>
        <begin position="454"/>
        <end position="560"/>
    </location>
</feature>
<comment type="subcellular location">
    <subcellularLocation>
        <location evidence="1">Membrane</location>
        <topology evidence="1">Multi-pass membrane protein</topology>
    </subcellularLocation>
</comment>
<dbReference type="InterPro" id="IPR002645">
    <property type="entry name" value="STAS_dom"/>
</dbReference>
<feature type="transmembrane region" description="Helical" evidence="5">
    <location>
        <begin position="106"/>
        <end position="127"/>
    </location>
</feature>
<dbReference type="GO" id="GO:0016020">
    <property type="term" value="C:membrane"/>
    <property type="evidence" value="ECO:0007669"/>
    <property type="project" value="UniProtKB-SubCell"/>
</dbReference>
<reference evidence="7 8" key="1">
    <citation type="submission" date="2019-06" db="EMBL/GenBank/DDBJ databases">
        <title>Whole genome shotgun sequence of Zoogloea ramigera NBRC 15342.</title>
        <authorList>
            <person name="Hosoyama A."/>
            <person name="Uohara A."/>
            <person name="Ohji S."/>
            <person name="Ichikawa N."/>
        </authorList>
    </citation>
    <scope>NUCLEOTIDE SEQUENCE [LARGE SCALE GENOMIC DNA]</scope>
    <source>
        <strain evidence="7 8">NBRC 15342</strain>
    </source>
</reference>
<evidence type="ECO:0000256" key="4">
    <source>
        <dbReference type="ARBA" id="ARBA00023136"/>
    </source>
</evidence>
<protein>
    <submittedName>
        <fullName evidence="7">Sodium-independent anion transporter</fullName>
    </submittedName>
</protein>
<gene>
    <name evidence="7" type="ORF">ZRA01_04340</name>
</gene>
<feature type="transmembrane region" description="Helical" evidence="5">
    <location>
        <begin position="139"/>
        <end position="163"/>
    </location>
</feature>
<keyword evidence="4 5" id="KW-0472">Membrane</keyword>
<sequence>MPLATQRLLRRLLPFLAWRRQLDAATLRTDLLAGVTVALVAIPQALAYAQLAGLPAYVGLYASLLPSIVAALFGSSPQLNTGPVALTSLLTAAALAPLALPGSDTWLVLAVQLALLSGLLQLAFGVLRLAHFADLLSHPVLHGFINACSVLICLAQLPALLGINGAGQLPFAEGLAHLAGSLPGTHLPSLALGTAAIVLLMLLNRLAPRWPGMLLVIAGLGTAAWFGGFEASGGKVVGALPEQVIALALPATDWRQITDLLPAAFVLALVSFLEAMSSCKIAAARTGKRWDGNQELIGQGLAKLTAAVCQAYPVSGSFGRSAFLLGAGARTGLASVIGALMVLAALLAIPGLIAHIPRPLLAAVILVTVAKLLSIAPLREAWRSSRDDGLAGTVSFVATLAFAPHIEIGILSGLLLSLALLIYRSMRPRVAVLGRHPDGTWRDARRFGLPAAHPGLAILRFDGPLHFVNAATFEDAVLAVERDHPQLKVLLISSAGINDIDASGIDTLRRLRRQLAAGGRRLACCGLKKQVIDVLERTGLWAELGPHAAYRHEDDALPHLLPLLGAAPPPPPVRRGLEW</sequence>
<dbReference type="InterPro" id="IPR001902">
    <property type="entry name" value="SLC26A/SulP_fam"/>
</dbReference>
<evidence type="ECO:0000259" key="6">
    <source>
        <dbReference type="PROSITE" id="PS50801"/>
    </source>
</evidence>
<evidence type="ECO:0000256" key="5">
    <source>
        <dbReference type="SAM" id="Phobius"/>
    </source>
</evidence>
<accession>A0A4Y4CN25</accession>
<feature type="transmembrane region" description="Helical" evidence="5">
    <location>
        <begin position="183"/>
        <end position="203"/>
    </location>
</feature>
<dbReference type="EMBL" id="BJNV01000006">
    <property type="protein sequence ID" value="GEC94361.1"/>
    <property type="molecule type" value="Genomic_DNA"/>
</dbReference>
<keyword evidence="8" id="KW-1185">Reference proteome</keyword>
<dbReference type="PROSITE" id="PS50801">
    <property type="entry name" value="STAS"/>
    <property type="match status" value="1"/>
</dbReference>
<evidence type="ECO:0000313" key="7">
    <source>
        <dbReference type="EMBL" id="GEC94361.1"/>
    </source>
</evidence>
<dbReference type="PANTHER" id="PTHR11814">
    <property type="entry name" value="SULFATE TRANSPORTER"/>
    <property type="match status" value="1"/>
</dbReference>